<feature type="signal peptide" evidence="2">
    <location>
        <begin position="1"/>
        <end position="24"/>
    </location>
</feature>
<feature type="chain" id="PRO_5043828920" evidence="2">
    <location>
        <begin position="25"/>
        <end position="229"/>
    </location>
</feature>
<evidence type="ECO:0000313" key="3">
    <source>
        <dbReference type="EMBL" id="XAY03448.1"/>
    </source>
</evidence>
<accession>A0AAU7AP49</accession>
<dbReference type="KEGG" id="parq:DSM112329_00263"/>
<evidence type="ECO:0000256" key="1">
    <source>
        <dbReference type="SAM" id="MobiDB-lite"/>
    </source>
</evidence>
<reference evidence="3" key="1">
    <citation type="submission" date="2022-12" db="EMBL/GenBank/DDBJ databases">
        <title>Paraconexibacter alkalitolerans sp. nov. and Baekduia alba sp. nov., isolated from soil and emended description of the genera Paraconexibacter (Chun et al., 2020) and Baekduia (An et al., 2020).</title>
        <authorList>
            <person name="Vieira S."/>
            <person name="Huber K.J."/>
            <person name="Geppert A."/>
            <person name="Wolf J."/>
            <person name="Neumann-Schaal M."/>
            <person name="Muesken M."/>
            <person name="Overmann J."/>
        </authorList>
    </citation>
    <scope>NUCLEOTIDE SEQUENCE</scope>
    <source>
        <strain evidence="3">AEG42_29</strain>
    </source>
</reference>
<organism evidence="3">
    <name type="scientific">Paraconexibacter sp. AEG42_29</name>
    <dbReference type="NCBI Taxonomy" id="2997339"/>
    <lineage>
        <taxon>Bacteria</taxon>
        <taxon>Bacillati</taxon>
        <taxon>Actinomycetota</taxon>
        <taxon>Thermoleophilia</taxon>
        <taxon>Solirubrobacterales</taxon>
        <taxon>Paraconexibacteraceae</taxon>
        <taxon>Paraconexibacter</taxon>
    </lineage>
</organism>
<feature type="compositionally biased region" description="Polar residues" evidence="1">
    <location>
        <begin position="72"/>
        <end position="83"/>
    </location>
</feature>
<dbReference type="AlphaFoldDB" id="A0AAU7AP49"/>
<dbReference type="RefSeq" id="WP_354700005.1">
    <property type="nucleotide sequence ID" value="NZ_CP114014.1"/>
</dbReference>
<keyword evidence="2" id="KW-0732">Signal</keyword>
<proteinExistence type="predicted"/>
<evidence type="ECO:0000256" key="2">
    <source>
        <dbReference type="SAM" id="SignalP"/>
    </source>
</evidence>
<name>A0AAU7AP49_9ACTN</name>
<sequence length="229" mass="24705">MRSRLIVFLPLLLLFAAAPSVAAAASIAVDRGCYADAGTRKDTVRLSGSGFTPNAQYQVTLDGQPLPGGTGSTDAAGNVSGSFASPRLRPRDRQQTFLLGLQEGANTAKTTFTVSRLLADFAPASGDPRSLRVRFSFFGFGLSDAAKPPTPVYVHYVRPDNGRVQQTVRLGTAKGRCGTIARTAKRKLFPFAPRRGAWKLQFDSSKTYRRGTSKSPFLFFTVVVNVRPT</sequence>
<dbReference type="EMBL" id="CP114014">
    <property type="protein sequence ID" value="XAY03448.1"/>
    <property type="molecule type" value="Genomic_DNA"/>
</dbReference>
<feature type="region of interest" description="Disordered" evidence="1">
    <location>
        <begin position="63"/>
        <end position="87"/>
    </location>
</feature>
<protein>
    <submittedName>
        <fullName evidence="3">Uncharacterized protein</fullName>
    </submittedName>
</protein>
<gene>
    <name evidence="3" type="ORF">DSM112329_00263</name>
</gene>